<dbReference type="InterPro" id="IPR011006">
    <property type="entry name" value="CheY-like_superfamily"/>
</dbReference>
<reference evidence="9 10" key="1">
    <citation type="submission" date="2020-01" db="EMBL/GenBank/DDBJ databases">
        <title>Kibdelosporangium persica a novel Actinomycetes from a hot desert in Iran.</title>
        <authorList>
            <person name="Safaei N."/>
            <person name="Zaburannyi N."/>
            <person name="Mueller R."/>
            <person name="Wink J."/>
        </authorList>
    </citation>
    <scope>NUCLEOTIDE SEQUENCE [LARGE SCALE GENOMIC DNA]</scope>
    <source>
        <strain evidence="9 10">4NS15</strain>
    </source>
</reference>
<dbReference type="Gene3D" id="3.40.50.2300">
    <property type="match status" value="1"/>
</dbReference>
<dbReference type="PANTHER" id="PTHR43214:SF24">
    <property type="entry name" value="TRANSCRIPTIONAL REGULATORY PROTEIN NARL-RELATED"/>
    <property type="match status" value="1"/>
</dbReference>
<accession>A0ABX2FEZ6</accession>
<sequence>MGGRDPDRIADFAGPGIRTLVCDRQPVMREGLAAILGREPGISVAGAARSHDEAVTAARTRHPSVAVISHDPPDLDGFELTGQLGRLDGAVRPILLLDVPPIADSVTRFLRAGARAVLDKELAPVMLPATVRAVSSGGVVIAPPEAGRLVDQLEQHPVRTGQLDRLLSEREREVYRYVAQGLSNREIAEAMSLTVATVKSHVHSVARKLDVRDRVQAVILAYETGVIRPNGVRRSPKPNGVRQPLQGQR</sequence>
<dbReference type="RefSeq" id="WP_173139538.1">
    <property type="nucleotide sequence ID" value="NZ_CBCSGW010000023.1"/>
</dbReference>
<keyword evidence="2" id="KW-0805">Transcription regulation</keyword>
<dbReference type="InterPro" id="IPR039420">
    <property type="entry name" value="WalR-like"/>
</dbReference>
<evidence type="ECO:0000256" key="1">
    <source>
        <dbReference type="ARBA" id="ARBA00022553"/>
    </source>
</evidence>
<evidence type="ECO:0000259" key="7">
    <source>
        <dbReference type="PROSITE" id="PS50043"/>
    </source>
</evidence>
<dbReference type="PROSITE" id="PS50043">
    <property type="entry name" value="HTH_LUXR_2"/>
    <property type="match status" value="1"/>
</dbReference>
<evidence type="ECO:0000256" key="5">
    <source>
        <dbReference type="PROSITE-ProRule" id="PRU00169"/>
    </source>
</evidence>
<dbReference type="SUPFAM" id="SSF46894">
    <property type="entry name" value="C-terminal effector domain of the bipartite response regulators"/>
    <property type="match status" value="1"/>
</dbReference>
<dbReference type="InterPro" id="IPR000792">
    <property type="entry name" value="Tscrpt_reg_LuxR_C"/>
</dbReference>
<proteinExistence type="predicted"/>
<comment type="caution">
    <text evidence="5">Lacks conserved residue(s) required for the propagation of feature annotation.</text>
</comment>
<keyword evidence="4" id="KW-0804">Transcription</keyword>
<keyword evidence="1" id="KW-0597">Phosphoprotein</keyword>
<dbReference type="CDD" id="cd06170">
    <property type="entry name" value="LuxR_C_like"/>
    <property type="match status" value="1"/>
</dbReference>
<dbReference type="SUPFAM" id="SSF52172">
    <property type="entry name" value="CheY-like"/>
    <property type="match status" value="1"/>
</dbReference>
<dbReference type="EMBL" id="JAAATY010000027">
    <property type="protein sequence ID" value="NRN69391.1"/>
    <property type="molecule type" value="Genomic_DNA"/>
</dbReference>
<feature type="domain" description="Response regulatory" evidence="8">
    <location>
        <begin position="18"/>
        <end position="135"/>
    </location>
</feature>
<dbReference type="Pfam" id="PF00196">
    <property type="entry name" value="GerE"/>
    <property type="match status" value="1"/>
</dbReference>
<organism evidence="9 10">
    <name type="scientific">Kibdelosporangium persicum</name>
    <dbReference type="NCBI Taxonomy" id="2698649"/>
    <lineage>
        <taxon>Bacteria</taxon>
        <taxon>Bacillati</taxon>
        <taxon>Actinomycetota</taxon>
        <taxon>Actinomycetes</taxon>
        <taxon>Pseudonocardiales</taxon>
        <taxon>Pseudonocardiaceae</taxon>
        <taxon>Kibdelosporangium</taxon>
    </lineage>
</organism>
<dbReference type="Proteomes" id="UP000763557">
    <property type="component" value="Unassembled WGS sequence"/>
</dbReference>
<dbReference type="PROSITE" id="PS50110">
    <property type="entry name" value="RESPONSE_REGULATORY"/>
    <property type="match status" value="1"/>
</dbReference>
<dbReference type="PRINTS" id="PR00038">
    <property type="entry name" value="HTHLUXR"/>
</dbReference>
<keyword evidence="10" id="KW-1185">Reference proteome</keyword>
<evidence type="ECO:0000256" key="6">
    <source>
        <dbReference type="SAM" id="MobiDB-lite"/>
    </source>
</evidence>
<dbReference type="PANTHER" id="PTHR43214">
    <property type="entry name" value="TWO-COMPONENT RESPONSE REGULATOR"/>
    <property type="match status" value="1"/>
</dbReference>
<dbReference type="Pfam" id="PF00072">
    <property type="entry name" value="Response_reg"/>
    <property type="match status" value="1"/>
</dbReference>
<evidence type="ECO:0000313" key="9">
    <source>
        <dbReference type="EMBL" id="NRN69391.1"/>
    </source>
</evidence>
<evidence type="ECO:0000256" key="4">
    <source>
        <dbReference type="ARBA" id="ARBA00023163"/>
    </source>
</evidence>
<dbReference type="PROSITE" id="PS00622">
    <property type="entry name" value="HTH_LUXR_1"/>
    <property type="match status" value="1"/>
</dbReference>
<gene>
    <name evidence="9" type="ORF">GC106_66480</name>
</gene>
<dbReference type="CDD" id="cd17535">
    <property type="entry name" value="REC_NarL-like"/>
    <property type="match status" value="1"/>
</dbReference>
<evidence type="ECO:0000259" key="8">
    <source>
        <dbReference type="PROSITE" id="PS50110"/>
    </source>
</evidence>
<protein>
    <submittedName>
        <fullName evidence="9">Response regulator transcription factor</fullName>
    </submittedName>
</protein>
<dbReference type="InterPro" id="IPR016032">
    <property type="entry name" value="Sig_transdc_resp-reg_C-effctor"/>
</dbReference>
<dbReference type="SMART" id="SM00421">
    <property type="entry name" value="HTH_LUXR"/>
    <property type="match status" value="1"/>
</dbReference>
<dbReference type="InterPro" id="IPR058245">
    <property type="entry name" value="NreC/VraR/RcsB-like_REC"/>
</dbReference>
<dbReference type="InterPro" id="IPR001789">
    <property type="entry name" value="Sig_transdc_resp-reg_receiver"/>
</dbReference>
<feature type="domain" description="HTH luxR-type" evidence="7">
    <location>
        <begin position="160"/>
        <end position="225"/>
    </location>
</feature>
<name>A0ABX2FEZ6_9PSEU</name>
<dbReference type="SMART" id="SM00448">
    <property type="entry name" value="REC"/>
    <property type="match status" value="1"/>
</dbReference>
<evidence type="ECO:0000313" key="10">
    <source>
        <dbReference type="Proteomes" id="UP000763557"/>
    </source>
</evidence>
<evidence type="ECO:0000256" key="2">
    <source>
        <dbReference type="ARBA" id="ARBA00023015"/>
    </source>
</evidence>
<keyword evidence="3" id="KW-0238">DNA-binding</keyword>
<feature type="region of interest" description="Disordered" evidence="6">
    <location>
        <begin position="230"/>
        <end position="249"/>
    </location>
</feature>
<evidence type="ECO:0000256" key="3">
    <source>
        <dbReference type="ARBA" id="ARBA00023125"/>
    </source>
</evidence>
<comment type="caution">
    <text evidence="9">The sequence shown here is derived from an EMBL/GenBank/DDBJ whole genome shotgun (WGS) entry which is preliminary data.</text>
</comment>